<keyword evidence="3" id="KW-1185">Reference proteome</keyword>
<evidence type="ECO:0000313" key="3">
    <source>
        <dbReference type="Proteomes" id="UP001180020"/>
    </source>
</evidence>
<organism evidence="2 3">
    <name type="scientific">Acorus calamus</name>
    <name type="common">Sweet flag</name>
    <dbReference type="NCBI Taxonomy" id="4465"/>
    <lineage>
        <taxon>Eukaryota</taxon>
        <taxon>Viridiplantae</taxon>
        <taxon>Streptophyta</taxon>
        <taxon>Embryophyta</taxon>
        <taxon>Tracheophyta</taxon>
        <taxon>Spermatophyta</taxon>
        <taxon>Magnoliopsida</taxon>
        <taxon>Liliopsida</taxon>
        <taxon>Acoraceae</taxon>
        <taxon>Acorus</taxon>
    </lineage>
</organism>
<dbReference type="EMBL" id="JAUJYO010000003">
    <property type="protein sequence ID" value="KAK1322234.1"/>
    <property type="molecule type" value="Genomic_DNA"/>
</dbReference>
<name>A0AAV9F9B2_ACOCL</name>
<evidence type="ECO:0000256" key="1">
    <source>
        <dbReference type="SAM" id="MobiDB-lite"/>
    </source>
</evidence>
<feature type="compositionally biased region" description="Basic and acidic residues" evidence="1">
    <location>
        <begin position="102"/>
        <end position="112"/>
    </location>
</feature>
<feature type="compositionally biased region" description="Polar residues" evidence="1">
    <location>
        <begin position="114"/>
        <end position="126"/>
    </location>
</feature>
<gene>
    <name evidence="2" type="ORF">QJS10_CPA03g01212</name>
</gene>
<proteinExistence type="predicted"/>
<dbReference type="AlphaFoldDB" id="A0AAV9F9B2"/>
<feature type="compositionally biased region" description="Basic and acidic residues" evidence="1">
    <location>
        <begin position="56"/>
        <end position="69"/>
    </location>
</feature>
<comment type="caution">
    <text evidence="2">The sequence shown here is derived from an EMBL/GenBank/DDBJ whole genome shotgun (WGS) entry which is preliminary data.</text>
</comment>
<reference evidence="2" key="2">
    <citation type="submission" date="2023-06" db="EMBL/GenBank/DDBJ databases">
        <authorList>
            <person name="Ma L."/>
            <person name="Liu K.-W."/>
            <person name="Li Z."/>
            <person name="Hsiao Y.-Y."/>
            <person name="Qi Y."/>
            <person name="Fu T."/>
            <person name="Tang G."/>
            <person name="Zhang D."/>
            <person name="Sun W.-H."/>
            <person name="Liu D.-K."/>
            <person name="Li Y."/>
            <person name="Chen G.-Z."/>
            <person name="Liu X.-D."/>
            <person name="Liao X.-Y."/>
            <person name="Jiang Y.-T."/>
            <person name="Yu X."/>
            <person name="Hao Y."/>
            <person name="Huang J."/>
            <person name="Zhao X.-W."/>
            <person name="Ke S."/>
            <person name="Chen Y.-Y."/>
            <person name="Wu W.-L."/>
            <person name="Hsu J.-L."/>
            <person name="Lin Y.-F."/>
            <person name="Huang M.-D."/>
            <person name="Li C.-Y."/>
            <person name="Huang L."/>
            <person name="Wang Z.-W."/>
            <person name="Zhao X."/>
            <person name="Zhong W.-Y."/>
            <person name="Peng D.-H."/>
            <person name="Ahmad S."/>
            <person name="Lan S."/>
            <person name="Zhang J.-S."/>
            <person name="Tsai W.-C."/>
            <person name="Van De Peer Y."/>
            <person name="Liu Z.-J."/>
        </authorList>
    </citation>
    <scope>NUCLEOTIDE SEQUENCE</scope>
    <source>
        <strain evidence="2">CP</strain>
        <tissue evidence="2">Leaves</tissue>
    </source>
</reference>
<accession>A0AAV9F9B2</accession>
<protein>
    <submittedName>
        <fullName evidence="2">Uncharacterized protein</fullName>
    </submittedName>
</protein>
<evidence type="ECO:0000313" key="2">
    <source>
        <dbReference type="EMBL" id="KAK1322234.1"/>
    </source>
</evidence>
<sequence length="138" mass="14612">MEANPQVKEGQVETDPLVKEGQTKGTTFTTVNFNAGSQKIHEGGGPIIDLFPSSTVKDHDSPSLTKAHEVPNLGASQKGGNKKSKQQKNGPGSKKGNNKGSDLIKDFFKDLADDNSTPNRSSSVPSIKSPLPKGGKRD</sequence>
<dbReference type="Proteomes" id="UP001180020">
    <property type="component" value="Unassembled WGS sequence"/>
</dbReference>
<feature type="compositionally biased region" description="Low complexity" evidence="1">
    <location>
        <begin position="87"/>
        <end position="101"/>
    </location>
</feature>
<feature type="compositionally biased region" description="Polar residues" evidence="1">
    <location>
        <begin position="23"/>
        <end position="37"/>
    </location>
</feature>
<feature type="region of interest" description="Disordered" evidence="1">
    <location>
        <begin position="1"/>
        <end position="138"/>
    </location>
</feature>
<reference evidence="2" key="1">
    <citation type="journal article" date="2023" name="Nat. Commun.">
        <title>Diploid and tetraploid genomes of Acorus and the evolution of monocots.</title>
        <authorList>
            <person name="Ma L."/>
            <person name="Liu K.W."/>
            <person name="Li Z."/>
            <person name="Hsiao Y.Y."/>
            <person name="Qi Y."/>
            <person name="Fu T."/>
            <person name="Tang G.D."/>
            <person name="Zhang D."/>
            <person name="Sun W.H."/>
            <person name="Liu D.K."/>
            <person name="Li Y."/>
            <person name="Chen G.Z."/>
            <person name="Liu X.D."/>
            <person name="Liao X.Y."/>
            <person name="Jiang Y.T."/>
            <person name="Yu X."/>
            <person name="Hao Y."/>
            <person name="Huang J."/>
            <person name="Zhao X.W."/>
            <person name="Ke S."/>
            <person name="Chen Y.Y."/>
            <person name="Wu W.L."/>
            <person name="Hsu J.L."/>
            <person name="Lin Y.F."/>
            <person name="Huang M.D."/>
            <person name="Li C.Y."/>
            <person name="Huang L."/>
            <person name="Wang Z.W."/>
            <person name="Zhao X."/>
            <person name="Zhong W.Y."/>
            <person name="Peng D.H."/>
            <person name="Ahmad S."/>
            <person name="Lan S."/>
            <person name="Zhang J.S."/>
            <person name="Tsai W.C."/>
            <person name="Van de Peer Y."/>
            <person name="Liu Z.J."/>
        </authorList>
    </citation>
    <scope>NUCLEOTIDE SEQUENCE</scope>
    <source>
        <strain evidence="2">CP</strain>
    </source>
</reference>